<organism evidence="2 3">
    <name type="scientific">Hydrogenimonas thermophila</name>
    <dbReference type="NCBI Taxonomy" id="223786"/>
    <lineage>
        <taxon>Bacteria</taxon>
        <taxon>Pseudomonadati</taxon>
        <taxon>Campylobacterota</taxon>
        <taxon>Epsilonproteobacteria</taxon>
        <taxon>Campylobacterales</taxon>
        <taxon>Hydrogenimonadaceae</taxon>
        <taxon>Hydrogenimonas</taxon>
    </lineage>
</organism>
<dbReference type="STRING" id="223786.SAMN05216234_10134"/>
<gene>
    <name evidence="2" type="ORF">SAMN05216234_10134</name>
</gene>
<name>A0A1I5KQ92_9BACT</name>
<sequence length="247" mass="28848">MNLVSVITPSYNSSKFIAKTIESVLNQTYQNWEMIIVDDVSSDNSNEIIEGYRKKDNRIKLIKLEKNSGPAIARNIGIKKAKGRFIAFLDSDDIWLPQKLQKQIDFMITNDLSLTYSAYDTIDEIGNKINTRYIKEYITYTDMLKTNHIGNLTGIYDSKKIGKFYMDNVGHEDYTLWLKIMNNIKETKGLNEPLAQYRIISNSISANKLKVIKWQWNIYRNILNLSLLKSSYYFVYYIFNAIKKRKA</sequence>
<dbReference type="CDD" id="cd00761">
    <property type="entry name" value="Glyco_tranf_GTA_type"/>
    <property type="match status" value="1"/>
</dbReference>
<feature type="domain" description="Glycosyltransferase 2-like" evidence="1">
    <location>
        <begin position="5"/>
        <end position="138"/>
    </location>
</feature>
<proteinExistence type="predicted"/>
<dbReference type="InterPro" id="IPR029044">
    <property type="entry name" value="Nucleotide-diphossugar_trans"/>
</dbReference>
<dbReference type="GO" id="GO:0016758">
    <property type="term" value="F:hexosyltransferase activity"/>
    <property type="evidence" value="ECO:0007669"/>
    <property type="project" value="UniProtKB-ARBA"/>
</dbReference>
<dbReference type="AlphaFoldDB" id="A0A1I5KQ92"/>
<protein>
    <submittedName>
        <fullName evidence="2">Glycosyltransferase involved in cell wall bisynthesis</fullName>
    </submittedName>
</protein>
<accession>A0A1I5KQ92</accession>
<dbReference type="SUPFAM" id="SSF53448">
    <property type="entry name" value="Nucleotide-diphospho-sugar transferases"/>
    <property type="match status" value="1"/>
</dbReference>
<keyword evidence="2" id="KW-0808">Transferase</keyword>
<keyword evidence="3" id="KW-1185">Reference proteome</keyword>
<dbReference type="Pfam" id="PF00535">
    <property type="entry name" value="Glycos_transf_2"/>
    <property type="match status" value="1"/>
</dbReference>
<dbReference type="PANTHER" id="PTHR22916:SF3">
    <property type="entry name" value="UDP-GLCNAC:BETAGAL BETA-1,3-N-ACETYLGLUCOSAMINYLTRANSFERASE-LIKE PROTEIN 1"/>
    <property type="match status" value="1"/>
</dbReference>
<dbReference type="PANTHER" id="PTHR22916">
    <property type="entry name" value="GLYCOSYLTRANSFERASE"/>
    <property type="match status" value="1"/>
</dbReference>
<dbReference type="Proteomes" id="UP000199227">
    <property type="component" value="Unassembled WGS sequence"/>
</dbReference>
<dbReference type="InterPro" id="IPR001173">
    <property type="entry name" value="Glyco_trans_2-like"/>
</dbReference>
<reference evidence="2 3" key="1">
    <citation type="submission" date="2016-10" db="EMBL/GenBank/DDBJ databases">
        <authorList>
            <person name="de Groot N.N."/>
        </authorList>
    </citation>
    <scope>NUCLEOTIDE SEQUENCE [LARGE SCALE GENOMIC DNA]</scope>
    <source>
        <strain evidence="2 3">EP1-55-1</strain>
    </source>
</reference>
<evidence type="ECO:0000259" key="1">
    <source>
        <dbReference type="Pfam" id="PF00535"/>
    </source>
</evidence>
<dbReference type="FunFam" id="3.90.550.10:FF:000130">
    <property type="entry name" value="Family 2 glycosyl transferase"/>
    <property type="match status" value="1"/>
</dbReference>
<dbReference type="EMBL" id="FOXB01000001">
    <property type="protein sequence ID" value="SFO87178.1"/>
    <property type="molecule type" value="Genomic_DNA"/>
</dbReference>
<evidence type="ECO:0000313" key="3">
    <source>
        <dbReference type="Proteomes" id="UP000199227"/>
    </source>
</evidence>
<dbReference type="Gene3D" id="3.90.550.10">
    <property type="entry name" value="Spore Coat Polysaccharide Biosynthesis Protein SpsA, Chain A"/>
    <property type="match status" value="1"/>
</dbReference>
<evidence type="ECO:0000313" key="2">
    <source>
        <dbReference type="EMBL" id="SFO87178.1"/>
    </source>
</evidence>
<dbReference type="RefSeq" id="WP_092909711.1">
    <property type="nucleotide sequence ID" value="NZ_FOXB01000001.1"/>
</dbReference>
<dbReference type="OrthoDB" id="9786172at2"/>